<dbReference type="GO" id="GO:0004252">
    <property type="term" value="F:serine-type endopeptidase activity"/>
    <property type="evidence" value="ECO:0007669"/>
    <property type="project" value="TreeGrafter"/>
</dbReference>
<dbReference type="EMBL" id="JAGIXG020000036">
    <property type="protein sequence ID" value="KAI6780194.1"/>
    <property type="molecule type" value="Genomic_DNA"/>
</dbReference>
<dbReference type="GeneID" id="75826622"/>
<dbReference type="InterPro" id="IPR009072">
    <property type="entry name" value="Histone-fold"/>
</dbReference>
<dbReference type="Gene3D" id="2.130.10.10">
    <property type="entry name" value="YVTN repeat-like/Quinoprotein amine dehydrogenase"/>
    <property type="match status" value="1"/>
</dbReference>
<evidence type="ECO:0000256" key="2">
    <source>
        <dbReference type="ARBA" id="ARBA00022670"/>
    </source>
</evidence>
<dbReference type="Gene3D" id="3.40.50.1820">
    <property type="entry name" value="alpha/beta hydrolase"/>
    <property type="match status" value="1"/>
</dbReference>
<accession>A0A9P9XZJ3</accession>
<keyword evidence="5" id="KW-0720">Serine protease</keyword>
<dbReference type="CDD" id="cd00076">
    <property type="entry name" value="HFD_SF"/>
    <property type="match status" value="1"/>
</dbReference>
<dbReference type="OrthoDB" id="416344at2759"/>
<keyword evidence="10" id="KW-1185">Reference proteome</keyword>
<evidence type="ECO:0000256" key="3">
    <source>
        <dbReference type="ARBA" id="ARBA00022729"/>
    </source>
</evidence>
<dbReference type="SUPFAM" id="SSF82171">
    <property type="entry name" value="DPP6 N-terminal domain-like"/>
    <property type="match status" value="1"/>
</dbReference>
<evidence type="ECO:0000259" key="8">
    <source>
        <dbReference type="Pfam" id="PF00326"/>
    </source>
</evidence>
<feature type="compositionally biased region" description="Acidic residues" evidence="7">
    <location>
        <begin position="854"/>
        <end position="865"/>
    </location>
</feature>
<dbReference type="InterPro" id="IPR001375">
    <property type="entry name" value="Peptidase_S9_cat"/>
</dbReference>
<sequence length="865" mass="96570">MLSAPRRSPGVPNASGKLLLYTVSTYDFTSHSKTSQIRVLSIPDGHSHLVSEDASAYDPVWIGEEEIAYFKPNERGCTALMNQNVFQPAESAERIQFFAGSLANAKAKRLDNGSVYFCCSAPTTPKGELYWPAAEPKRHSSAKIYTSLFVRHWDTWASENENSLWFGKLTKRGGKWAFESPSLTNLLANTGLSSPIPPFGGTGDFDISKDGIVFVAKDPKLNPARYTKSDLYYIPFQNGAASKDKGPQMIKTQGLRGYSMSPVFSRDGKKVAFTRMKSDQYEADRPRLLVVTDISDLDSVEEFSESQETAQWRPDSVVWGKDDQMIVVAERHGRVSLWELSARSLKEGKSKTLFQEGSVSDAKFLGDSSTLLVTSRSRIENSCYSILNTQDGSVRELSSSSKRGKSFGLSRDQCSDLWYKGAAGYDVHALVMTPSNFDKSKTYPLAFLIHGGPQSAWMDDWSTRWNPAVFAEQGYVVVCPNPAGSTGYGQDHVDAITENWGGAPYGDLVNCFDLLEKEVSYVDTKNAVALGGSYGGYMINWIQGHDLGRKFKALVCHDGIFSTLNQWATEELFFTEHDFGGTLWDNREAYEKWDPASHTGKWQTPTLVIHSELDYRLPISEGLAMFNVLQARKVPSKLLMFPDENHWVLKPENSLVWHREVLNWINHFSGNAKDSALEAEFEKMHILRATGYHGTSPAVLDAITDLAARYLSLLCEKTAGHAVHNHGDAGDYTIVEVRLALQDLGAMLPEKSLAEQEWRGEEDLRGVEEFVQWFSGDRMREIMDFAKGDMESDEMDYLSALKKRHNKTDDGKFQGTILGKPADHENEIEIEGGGGELKTIEDWISKRTGRTKDEDDEVVGDMDLA</sequence>
<dbReference type="AlphaFoldDB" id="A0A9P9XZJ3"/>
<keyword evidence="2" id="KW-0645">Protease</keyword>
<name>A0A9P9XZJ3_9HYPO</name>
<keyword evidence="3" id="KW-0732">Signal</keyword>
<gene>
    <name evidence="9" type="ORF">J7T54_000100</name>
</gene>
<feature type="region of interest" description="Disordered" evidence="7">
    <location>
        <begin position="846"/>
        <end position="865"/>
    </location>
</feature>
<evidence type="ECO:0000256" key="5">
    <source>
        <dbReference type="ARBA" id="ARBA00022825"/>
    </source>
</evidence>
<dbReference type="Proteomes" id="UP001055219">
    <property type="component" value="Unassembled WGS sequence"/>
</dbReference>
<evidence type="ECO:0000313" key="9">
    <source>
        <dbReference type="EMBL" id="KAI6780194.1"/>
    </source>
</evidence>
<dbReference type="RefSeq" id="XP_051361050.1">
    <property type="nucleotide sequence ID" value="XM_051507851.1"/>
</dbReference>
<dbReference type="PANTHER" id="PTHR42776">
    <property type="entry name" value="SERINE PEPTIDASE S9 FAMILY MEMBER"/>
    <property type="match status" value="1"/>
</dbReference>
<dbReference type="Pfam" id="PF00326">
    <property type="entry name" value="Peptidase_S9"/>
    <property type="match status" value="1"/>
</dbReference>
<dbReference type="Gene3D" id="1.10.20.10">
    <property type="entry name" value="Histone, subunit A"/>
    <property type="match status" value="1"/>
</dbReference>
<proteinExistence type="inferred from homology"/>
<protein>
    <recommendedName>
        <fullName evidence="6">Dipeptidyl-peptidase V</fullName>
    </recommendedName>
</protein>
<evidence type="ECO:0000256" key="7">
    <source>
        <dbReference type="SAM" id="MobiDB-lite"/>
    </source>
</evidence>
<evidence type="ECO:0000256" key="1">
    <source>
        <dbReference type="ARBA" id="ARBA00010040"/>
    </source>
</evidence>
<keyword evidence="4" id="KW-0378">Hydrolase</keyword>
<dbReference type="InterPro" id="IPR029058">
    <property type="entry name" value="AB_hydrolase_fold"/>
</dbReference>
<dbReference type="GO" id="GO:0006508">
    <property type="term" value="P:proteolysis"/>
    <property type="evidence" value="ECO:0007669"/>
    <property type="project" value="UniProtKB-KW"/>
</dbReference>
<dbReference type="PANTHER" id="PTHR42776:SF13">
    <property type="entry name" value="DIPEPTIDYL-PEPTIDASE 5"/>
    <property type="match status" value="1"/>
</dbReference>
<feature type="domain" description="Peptidase S9 prolyl oligopeptidase catalytic" evidence="8">
    <location>
        <begin position="461"/>
        <end position="669"/>
    </location>
</feature>
<reference evidence="9" key="1">
    <citation type="journal article" date="2021" name="J Fungi (Basel)">
        <title>Genomic and Metabolomic Analyses of the Marine Fungus Emericellopsis cladophorae: Insights into Saltwater Adaptability Mechanisms and Its Biosynthetic Potential.</title>
        <authorList>
            <person name="Goncalves M.F.M."/>
            <person name="Hilario S."/>
            <person name="Van de Peer Y."/>
            <person name="Esteves A.C."/>
            <person name="Alves A."/>
        </authorList>
    </citation>
    <scope>NUCLEOTIDE SEQUENCE</scope>
    <source>
        <strain evidence="9">MUM 19.33</strain>
    </source>
</reference>
<dbReference type="FunFam" id="3.40.50.1820:FF:000028">
    <property type="entry name" value="S9 family peptidase"/>
    <property type="match status" value="1"/>
</dbReference>
<dbReference type="GO" id="GO:0046982">
    <property type="term" value="F:protein heterodimerization activity"/>
    <property type="evidence" value="ECO:0007669"/>
    <property type="project" value="InterPro"/>
</dbReference>
<evidence type="ECO:0000256" key="6">
    <source>
        <dbReference type="ARBA" id="ARBA00032829"/>
    </source>
</evidence>
<comment type="caution">
    <text evidence="9">The sequence shown here is derived from an EMBL/GenBank/DDBJ whole genome shotgun (WGS) entry which is preliminary data.</text>
</comment>
<evidence type="ECO:0000256" key="4">
    <source>
        <dbReference type="ARBA" id="ARBA00022801"/>
    </source>
</evidence>
<organism evidence="9 10">
    <name type="scientific">Emericellopsis cladophorae</name>
    <dbReference type="NCBI Taxonomy" id="2686198"/>
    <lineage>
        <taxon>Eukaryota</taxon>
        <taxon>Fungi</taxon>
        <taxon>Dikarya</taxon>
        <taxon>Ascomycota</taxon>
        <taxon>Pezizomycotina</taxon>
        <taxon>Sordariomycetes</taxon>
        <taxon>Hypocreomycetidae</taxon>
        <taxon>Hypocreales</taxon>
        <taxon>Bionectriaceae</taxon>
        <taxon>Emericellopsis</taxon>
    </lineage>
</organism>
<dbReference type="SUPFAM" id="SSF53474">
    <property type="entry name" value="alpha/beta-Hydrolases"/>
    <property type="match status" value="1"/>
</dbReference>
<reference evidence="9" key="2">
    <citation type="submission" date="2022-07" db="EMBL/GenBank/DDBJ databases">
        <authorList>
            <person name="Goncalves M.F.M."/>
            <person name="Hilario S."/>
            <person name="Van De Peer Y."/>
            <person name="Esteves A.C."/>
            <person name="Alves A."/>
        </authorList>
    </citation>
    <scope>NUCLEOTIDE SEQUENCE</scope>
    <source>
        <strain evidence="9">MUM 19.33</strain>
    </source>
</reference>
<dbReference type="InterPro" id="IPR015943">
    <property type="entry name" value="WD40/YVTN_repeat-like_dom_sf"/>
</dbReference>
<evidence type="ECO:0000313" key="10">
    <source>
        <dbReference type="Proteomes" id="UP001055219"/>
    </source>
</evidence>
<comment type="similarity">
    <text evidence="1">Belongs to the peptidase S9C family.</text>
</comment>